<sequence length="633" mass="70701">MLQAFREHKRWLMVIAMVFIIPSFVVTGIYSYNRMTQSDNSIVKVGEVSITPENFDLAKRQQLERLRQEMGESFHASLLDTPQAREDLLRMLMDEAAINQVVAKNHISVSEAQAVALIKNADALKVDGKFSAERYEQFLRSQGKSDQQFVMEIRNDLAKEAVVSGVSATYPVPKALTEQFYEILTEERSVRTLVLPADDYLDKVAVTDEEIKAYYNAHLKDFLSPEHIKAQYVVFSPDAFSNQKASLDDLKTFYEQNKQRWTVPEERRASHILIEFGDDKEAARKKAEELANEVKADPSKFAELAKANSVDTGSAEQGGDLSFFGRGVMTKAFEDAVFNAKKGDIVGPIETEFGWHVIYVTDIHPAAVEPFEDVKSEIEREYAQQQAIREFSTHADEFTNLVYEQSDTLEPAAAKFGLKVETADFVTRNGVTDPELSQIITDHVAESLFGTEALKEKRNTSAIEVSGNRLVSARVVEYFPEAERPLDEVKGLITDALKRQKAGAMAIEAGQAKLASVQQAKSVDGFGDEMWISRRAPQNQEVTVVNAALALPTAKLPSYTNAVLADGSYVVIYVKEAKKHEAKPEDLAGITRELSSVYGESDRRGYLDALEHSLGVEVQRPDFVKGEAKQTEE</sequence>
<evidence type="ECO:0000256" key="9">
    <source>
        <dbReference type="ARBA" id="ARBA00038408"/>
    </source>
</evidence>
<evidence type="ECO:0000256" key="10">
    <source>
        <dbReference type="ARBA" id="ARBA00040743"/>
    </source>
</evidence>
<comment type="subcellular location">
    <subcellularLocation>
        <location evidence="1">Cell inner membrane</location>
        <topology evidence="1">Single-pass type II membrane protein</topology>
        <orientation evidence="1">Periplasmic side</orientation>
    </subcellularLocation>
</comment>
<evidence type="ECO:0000256" key="5">
    <source>
        <dbReference type="ARBA" id="ARBA00022989"/>
    </source>
</evidence>
<keyword evidence="4 13" id="KW-0812">Transmembrane</keyword>
<dbReference type="InterPro" id="IPR046357">
    <property type="entry name" value="PPIase_dom_sf"/>
</dbReference>
<accession>S3BN80</accession>
<dbReference type="Pfam" id="PF13616">
    <property type="entry name" value="Rotamase_3"/>
    <property type="match status" value="1"/>
</dbReference>
<feature type="transmembrane region" description="Helical" evidence="13">
    <location>
        <begin position="12"/>
        <end position="32"/>
    </location>
</feature>
<keyword evidence="12" id="KW-0697">Rotamase</keyword>
<dbReference type="PANTHER" id="PTHR47529">
    <property type="entry name" value="PEPTIDYL-PROLYL CIS-TRANS ISOMERASE D"/>
    <property type="match status" value="1"/>
</dbReference>
<dbReference type="Gene3D" id="1.10.4030.10">
    <property type="entry name" value="Porin chaperone SurA, peptide-binding domain"/>
    <property type="match status" value="1"/>
</dbReference>
<gene>
    <name evidence="15" type="ORF">HMPREF1476_00543</name>
</gene>
<dbReference type="RefSeq" id="WP_016473915.1">
    <property type="nucleotide sequence ID" value="NZ_KE150480.1"/>
</dbReference>
<reference evidence="15 16" key="1">
    <citation type="submission" date="2013-04" db="EMBL/GenBank/DDBJ databases">
        <title>The Genome Sequence of Sutterella wadsworthensis HGA0223.</title>
        <authorList>
            <consortium name="The Broad Institute Genomics Platform"/>
            <person name="Earl A."/>
            <person name="Ward D."/>
            <person name="Feldgarden M."/>
            <person name="Gevers D."/>
            <person name="Schmidt T.M."/>
            <person name="Dover J."/>
            <person name="Dai D."/>
            <person name="Walker B."/>
            <person name="Young S."/>
            <person name="Zeng Q."/>
            <person name="Gargeya S."/>
            <person name="Fitzgerald M."/>
            <person name="Haas B."/>
            <person name="Abouelleil A."/>
            <person name="Allen A.W."/>
            <person name="Alvarado L."/>
            <person name="Arachchi H.M."/>
            <person name="Berlin A.M."/>
            <person name="Chapman S.B."/>
            <person name="Gainer-Dewar J."/>
            <person name="Goldberg J."/>
            <person name="Griggs A."/>
            <person name="Gujja S."/>
            <person name="Hansen M."/>
            <person name="Howarth C."/>
            <person name="Imamovic A."/>
            <person name="Ireland A."/>
            <person name="Larimer J."/>
            <person name="McCowan C."/>
            <person name="Murphy C."/>
            <person name="Pearson M."/>
            <person name="Poon T.W."/>
            <person name="Priest M."/>
            <person name="Roberts A."/>
            <person name="Saif S."/>
            <person name="Shea T."/>
            <person name="Sisk P."/>
            <person name="Sykes S."/>
            <person name="Wortman J."/>
            <person name="Nusbaum C."/>
            <person name="Birren B."/>
        </authorList>
    </citation>
    <scope>NUCLEOTIDE SEQUENCE [LARGE SCALE GENOMIC DNA]</scope>
    <source>
        <strain evidence="15 16">HGA0223</strain>
    </source>
</reference>
<organism evidence="15 16">
    <name type="scientific">Sutterella wadsworthensis HGA0223</name>
    <dbReference type="NCBI Taxonomy" id="1203554"/>
    <lineage>
        <taxon>Bacteria</taxon>
        <taxon>Pseudomonadati</taxon>
        <taxon>Pseudomonadota</taxon>
        <taxon>Betaproteobacteria</taxon>
        <taxon>Burkholderiales</taxon>
        <taxon>Sutterellaceae</taxon>
        <taxon>Sutterella</taxon>
    </lineage>
</organism>
<evidence type="ECO:0000256" key="6">
    <source>
        <dbReference type="ARBA" id="ARBA00023136"/>
    </source>
</evidence>
<dbReference type="Proteomes" id="UP000014400">
    <property type="component" value="Unassembled WGS sequence"/>
</dbReference>
<dbReference type="EMBL" id="ATCF01000009">
    <property type="protein sequence ID" value="EPE00816.1"/>
    <property type="molecule type" value="Genomic_DNA"/>
</dbReference>
<dbReference type="AlphaFoldDB" id="S3BN80"/>
<dbReference type="PATRIC" id="fig|1203554.3.peg.525"/>
<keyword evidence="3" id="KW-0997">Cell inner membrane</keyword>
<dbReference type="HOGENOM" id="CLU_023843_1_2_4"/>
<feature type="domain" description="PpiC" evidence="14">
    <location>
        <begin position="264"/>
        <end position="362"/>
    </location>
</feature>
<evidence type="ECO:0000256" key="12">
    <source>
        <dbReference type="PROSITE-ProRule" id="PRU00278"/>
    </source>
</evidence>
<dbReference type="PANTHER" id="PTHR47529:SF1">
    <property type="entry name" value="PERIPLASMIC CHAPERONE PPID"/>
    <property type="match status" value="1"/>
</dbReference>
<comment type="similarity">
    <text evidence="9">Belongs to the PpiD chaperone family.</text>
</comment>
<dbReference type="Gene3D" id="3.10.50.40">
    <property type="match status" value="1"/>
</dbReference>
<keyword evidence="6 13" id="KW-0472">Membrane</keyword>
<evidence type="ECO:0000256" key="11">
    <source>
        <dbReference type="ARBA" id="ARBA00042775"/>
    </source>
</evidence>
<evidence type="ECO:0000256" key="7">
    <source>
        <dbReference type="ARBA" id="ARBA00023186"/>
    </source>
</evidence>
<keyword evidence="5 13" id="KW-1133">Transmembrane helix</keyword>
<dbReference type="InterPro" id="IPR027304">
    <property type="entry name" value="Trigger_fact/SurA_dom_sf"/>
</dbReference>
<dbReference type="SUPFAM" id="SSF109998">
    <property type="entry name" value="Triger factor/SurA peptide-binding domain-like"/>
    <property type="match status" value="1"/>
</dbReference>
<dbReference type="PROSITE" id="PS50198">
    <property type="entry name" value="PPIC_PPIASE_2"/>
    <property type="match status" value="1"/>
</dbReference>
<name>S3BN80_9BURK</name>
<keyword evidence="16" id="KW-1185">Reference proteome</keyword>
<keyword evidence="7" id="KW-0143">Chaperone</keyword>
<dbReference type="InterPro" id="IPR000297">
    <property type="entry name" value="PPIase_PpiC"/>
</dbReference>
<evidence type="ECO:0000313" key="15">
    <source>
        <dbReference type="EMBL" id="EPE00816.1"/>
    </source>
</evidence>
<dbReference type="InterPro" id="IPR052029">
    <property type="entry name" value="PpiD_chaperone"/>
</dbReference>
<evidence type="ECO:0000256" key="13">
    <source>
        <dbReference type="SAM" id="Phobius"/>
    </source>
</evidence>
<dbReference type="InterPro" id="IPR023058">
    <property type="entry name" value="PPIase_PpiC_CS"/>
</dbReference>
<dbReference type="GO" id="GO:0003755">
    <property type="term" value="F:peptidyl-prolyl cis-trans isomerase activity"/>
    <property type="evidence" value="ECO:0007669"/>
    <property type="project" value="UniProtKB-KW"/>
</dbReference>
<keyword evidence="2" id="KW-1003">Cell membrane</keyword>
<dbReference type="SUPFAM" id="SSF54534">
    <property type="entry name" value="FKBP-like"/>
    <property type="match status" value="1"/>
</dbReference>
<dbReference type="GO" id="GO:0005886">
    <property type="term" value="C:plasma membrane"/>
    <property type="evidence" value="ECO:0007669"/>
    <property type="project" value="UniProtKB-SubCell"/>
</dbReference>
<protein>
    <recommendedName>
        <fullName evidence="10">Periplasmic chaperone PpiD</fullName>
    </recommendedName>
    <alternativeName>
        <fullName evidence="11">Periplasmic folding chaperone</fullName>
    </alternativeName>
</protein>
<evidence type="ECO:0000256" key="3">
    <source>
        <dbReference type="ARBA" id="ARBA00022519"/>
    </source>
</evidence>
<evidence type="ECO:0000256" key="2">
    <source>
        <dbReference type="ARBA" id="ARBA00022475"/>
    </source>
</evidence>
<dbReference type="eggNOG" id="COG0760">
    <property type="taxonomic scope" value="Bacteria"/>
</dbReference>
<evidence type="ECO:0000313" key="16">
    <source>
        <dbReference type="Proteomes" id="UP000014400"/>
    </source>
</evidence>
<dbReference type="PROSITE" id="PS01096">
    <property type="entry name" value="PPIC_PPIASE_1"/>
    <property type="match status" value="1"/>
</dbReference>
<evidence type="ECO:0000256" key="4">
    <source>
        <dbReference type="ARBA" id="ARBA00022692"/>
    </source>
</evidence>
<evidence type="ECO:0000259" key="14">
    <source>
        <dbReference type="PROSITE" id="PS50198"/>
    </source>
</evidence>
<proteinExistence type="inferred from homology"/>
<comment type="caution">
    <text evidence="15">The sequence shown here is derived from an EMBL/GenBank/DDBJ whole genome shotgun (WGS) entry which is preliminary data.</text>
</comment>
<dbReference type="STRING" id="1203554.HMPREF1476_00543"/>
<keyword evidence="8 12" id="KW-0413">Isomerase</keyword>
<evidence type="ECO:0000256" key="1">
    <source>
        <dbReference type="ARBA" id="ARBA00004382"/>
    </source>
</evidence>
<evidence type="ECO:0000256" key="8">
    <source>
        <dbReference type="ARBA" id="ARBA00023235"/>
    </source>
</evidence>
<dbReference type="Pfam" id="PF13624">
    <property type="entry name" value="SurA_N_3"/>
    <property type="match status" value="1"/>
</dbReference>